<keyword evidence="1" id="KW-1133">Transmembrane helix</keyword>
<sequence length="225" mass="24925">MGDKSDPSVETLELEHEELRELYNHYTNASQEVGKRNRQMGRITLLLFAGLSSVLFAVKDAIVDLVKHPQPIVKSGNLIISSPITIAVTAILLILGLFGFLSKSARSSNVSPELIPEDASSFESKEEYLNSRNNAYREYLIKSSENLDDLRTVESIDILLICLGMILSVIISFAATSGEPISIYLLVAIAIGYFFVVLRALGELESELQSQKQYLMKIINRLGSN</sequence>
<dbReference type="RefSeq" id="WP_232569876.1">
    <property type="nucleotide sequence ID" value="NZ_CP089466.1"/>
</dbReference>
<accession>A0ABD5NI01</accession>
<evidence type="ECO:0000313" key="2">
    <source>
        <dbReference type="EMBL" id="MFC3478739.1"/>
    </source>
</evidence>
<comment type="caution">
    <text evidence="2">The sequence shown here is derived from an EMBL/GenBank/DDBJ whole genome shotgun (WGS) entry which is preliminary data.</text>
</comment>
<feature type="transmembrane region" description="Helical" evidence="1">
    <location>
        <begin position="40"/>
        <end position="58"/>
    </location>
</feature>
<dbReference type="GeneID" id="69118247"/>
<keyword evidence="1" id="KW-0812">Transmembrane</keyword>
<proteinExistence type="predicted"/>
<keyword evidence="3" id="KW-1185">Reference proteome</keyword>
<keyword evidence="1" id="KW-0472">Membrane</keyword>
<protein>
    <submittedName>
        <fullName evidence="2">Uncharacterized protein</fullName>
    </submittedName>
</protein>
<evidence type="ECO:0000256" key="1">
    <source>
        <dbReference type="SAM" id="Phobius"/>
    </source>
</evidence>
<organism evidence="2 3">
    <name type="scientific">Halobacterium litoreum</name>
    <dbReference type="NCBI Taxonomy" id="2039234"/>
    <lineage>
        <taxon>Archaea</taxon>
        <taxon>Methanobacteriati</taxon>
        <taxon>Methanobacteriota</taxon>
        <taxon>Stenosarchaea group</taxon>
        <taxon>Halobacteria</taxon>
        <taxon>Halobacteriales</taxon>
        <taxon>Halobacteriaceae</taxon>
        <taxon>Halobacterium</taxon>
    </lineage>
</organism>
<feature type="transmembrane region" description="Helical" evidence="1">
    <location>
        <begin position="78"/>
        <end position="101"/>
    </location>
</feature>
<reference evidence="2 3" key="1">
    <citation type="journal article" date="2019" name="Int. J. Syst. Evol. Microbiol.">
        <title>The Global Catalogue of Microorganisms (GCM) 10K type strain sequencing project: providing services to taxonomists for standard genome sequencing and annotation.</title>
        <authorList>
            <consortium name="The Broad Institute Genomics Platform"/>
            <consortium name="The Broad Institute Genome Sequencing Center for Infectious Disease"/>
            <person name="Wu L."/>
            <person name="Ma J."/>
        </authorList>
    </citation>
    <scope>NUCLEOTIDE SEQUENCE [LARGE SCALE GENOMIC DNA]</scope>
    <source>
        <strain evidence="2 3">CGMCC 1.12562</strain>
    </source>
</reference>
<name>A0ABD5NI01_9EURY</name>
<feature type="transmembrane region" description="Helical" evidence="1">
    <location>
        <begin position="181"/>
        <end position="202"/>
    </location>
</feature>
<dbReference type="Proteomes" id="UP001595660">
    <property type="component" value="Unassembled WGS sequence"/>
</dbReference>
<dbReference type="AlphaFoldDB" id="A0ABD5NI01"/>
<gene>
    <name evidence="2" type="ORF">ACFOKC_13500</name>
</gene>
<dbReference type="EMBL" id="JBHRWN010000002">
    <property type="protein sequence ID" value="MFC3478739.1"/>
    <property type="molecule type" value="Genomic_DNA"/>
</dbReference>
<evidence type="ECO:0000313" key="3">
    <source>
        <dbReference type="Proteomes" id="UP001595660"/>
    </source>
</evidence>
<feature type="transmembrane region" description="Helical" evidence="1">
    <location>
        <begin position="156"/>
        <end position="175"/>
    </location>
</feature>